<dbReference type="AlphaFoldDB" id="D5ST65"/>
<evidence type="ECO:0000313" key="2">
    <source>
        <dbReference type="Proteomes" id="UP000002220"/>
    </source>
</evidence>
<dbReference type="Proteomes" id="UP000002220">
    <property type="component" value="Chromosome"/>
</dbReference>
<dbReference type="STRING" id="521674.Plim_0990"/>
<keyword evidence="2" id="KW-1185">Reference proteome</keyword>
<dbReference type="EMBL" id="CP001744">
    <property type="protein sequence ID" value="ADG66833.1"/>
    <property type="molecule type" value="Genomic_DNA"/>
</dbReference>
<sequence length="172" mass="19854">MSHYNATSAPRKSRLTDADKLHLRIVSKFAFFAVAREDVQTLGLHWFDDNSRWLATGETCGFHPFVSKAGPRILRGFPRYPHGGPVWQIETNGDRSNDPFAFHVAIVRQSQLIMASRLPNWFAIEWLNRYRQVYTSSDPCEFFEAQRKFWHGVWQPELIQLCGEDVLEGGAE</sequence>
<protein>
    <submittedName>
        <fullName evidence="1">Uncharacterized protein</fullName>
    </submittedName>
</protein>
<accession>D5ST65</accession>
<gene>
    <name evidence="1" type="ordered locus">Plim_0990</name>
</gene>
<reference evidence="1 2" key="1">
    <citation type="journal article" date="2010" name="Stand. Genomic Sci.">
        <title>Complete genome sequence of Planctomyces limnophilus type strain (Mu 290).</title>
        <authorList>
            <person name="Labutti K."/>
            <person name="Sikorski J."/>
            <person name="Schneider S."/>
            <person name="Nolan M."/>
            <person name="Lucas S."/>
            <person name="Glavina Del Rio T."/>
            <person name="Tice H."/>
            <person name="Cheng J.F."/>
            <person name="Goodwin L."/>
            <person name="Pitluck S."/>
            <person name="Liolios K."/>
            <person name="Ivanova N."/>
            <person name="Mavromatis K."/>
            <person name="Mikhailova N."/>
            <person name="Pati A."/>
            <person name="Chen A."/>
            <person name="Palaniappan K."/>
            <person name="Land M."/>
            <person name="Hauser L."/>
            <person name="Chang Y.J."/>
            <person name="Jeffries C.D."/>
            <person name="Tindall B.J."/>
            <person name="Rohde M."/>
            <person name="Goker M."/>
            <person name="Woyke T."/>
            <person name="Bristow J."/>
            <person name="Eisen J.A."/>
            <person name="Markowitz V."/>
            <person name="Hugenholtz P."/>
            <person name="Kyrpides N.C."/>
            <person name="Klenk H.P."/>
            <person name="Lapidus A."/>
        </authorList>
    </citation>
    <scope>NUCLEOTIDE SEQUENCE [LARGE SCALE GENOMIC DNA]</scope>
    <source>
        <strain evidence="2">ATCC 43296 / DSM 3776 / IFAM 1008 / 290</strain>
    </source>
</reference>
<name>D5ST65_PLAL2</name>
<dbReference type="HOGENOM" id="CLU_1553849_0_0_0"/>
<organism evidence="1 2">
    <name type="scientific">Planctopirus limnophila (strain ATCC 43296 / DSM 3776 / IFAM 1008 / Mu 290)</name>
    <name type="common">Planctomyces limnophilus</name>
    <dbReference type="NCBI Taxonomy" id="521674"/>
    <lineage>
        <taxon>Bacteria</taxon>
        <taxon>Pseudomonadati</taxon>
        <taxon>Planctomycetota</taxon>
        <taxon>Planctomycetia</taxon>
        <taxon>Planctomycetales</taxon>
        <taxon>Planctomycetaceae</taxon>
        <taxon>Planctopirus</taxon>
    </lineage>
</organism>
<proteinExistence type="predicted"/>
<dbReference type="RefSeq" id="WP_013109264.1">
    <property type="nucleotide sequence ID" value="NC_014148.1"/>
</dbReference>
<dbReference type="KEGG" id="plm:Plim_0990"/>
<evidence type="ECO:0000313" key="1">
    <source>
        <dbReference type="EMBL" id="ADG66833.1"/>
    </source>
</evidence>